<proteinExistence type="predicted"/>
<dbReference type="PANTHER" id="PTHR43881:SF1">
    <property type="entry name" value="GAMMA-GLUTAMYLTRANSPEPTIDASE (AFU_ORTHOLOGUE AFUA_4G13580)"/>
    <property type="match status" value="1"/>
</dbReference>
<organism evidence="1 2">
    <name type="scientific">Streptomyces daliensis</name>
    <dbReference type="NCBI Taxonomy" id="299421"/>
    <lineage>
        <taxon>Bacteria</taxon>
        <taxon>Bacillati</taxon>
        <taxon>Actinomycetota</taxon>
        <taxon>Actinomycetes</taxon>
        <taxon>Kitasatosporales</taxon>
        <taxon>Streptomycetaceae</taxon>
        <taxon>Streptomyces</taxon>
    </lineage>
</organism>
<keyword evidence="1" id="KW-0012">Acyltransferase</keyword>
<dbReference type="AlphaFoldDB" id="A0A8T4J5Q5"/>
<dbReference type="SUPFAM" id="SSF56235">
    <property type="entry name" value="N-terminal nucleophile aminohydrolases (Ntn hydrolases)"/>
    <property type="match status" value="1"/>
</dbReference>
<keyword evidence="1" id="KW-0808">Transferase</keyword>
<name>A0A8T4J5Q5_9ACTN</name>
<dbReference type="Proteomes" id="UP000675554">
    <property type="component" value="Unassembled WGS sequence"/>
</dbReference>
<dbReference type="InterPro" id="IPR052896">
    <property type="entry name" value="GGT-like_enzyme"/>
</dbReference>
<dbReference type="Pfam" id="PF01019">
    <property type="entry name" value="G_glu_transpept"/>
    <property type="match status" value="1"/>
</dbReference>
<feature type="non-terminal residue" evidence="1">
    <location>
        <position position="94"/>
    </location>
</feature>
<protein>
    <submittedName>
        <fullName evidence="1">Gamma-glutamyltransferase</fullName>
        <ecNumber evidence="1">2.3.2.2</ecNumber>
    </submittedName>
</protein>
<dbReference type="EC" id="2.3.2.2" evidence="1"/>
<comment type="caution">
    <text evidence="1">The sequence shown here is derived from an EMBL/GenBank/DDBJ whole genome shotgun (WGS) entry which is preliminary data.</text>
</comment>
<gene>
    <name evidence="1" type="ORF">KDA82_38695</name>
</gene>
<keyword evidence="2" id="KW-1185">Reference proteome</keyword>
<dbReference type="PANTHER" id="PTHR43881">
    <property type="entry name" value="GAMMA-GLUTAMYLTRANSPEPTIDASE (AFU_ORTHOLOGUE AFUA_4G13580)"/>
    <property type="match status" value="1"/>
</dbReference>
<feature type="non-terminal residue" evidence="1">
    <location>
        <position position="1"/>
    </location>
</feature>
<dbReference type="GO" id="GO:0103068">
    <property type="term" value="F:leukotriene C4 gamma-glutamyl transferase activity"/>
    <property type="evidence" value="ECO:0007669"/>
    <property type="project" value="UniProtKB-EC"/>
</dbReference>
<evidence type="ECO:0000313" key="2">
    <source>
        <dbReference type="Proteomes" id="UP000675554"/>
    </source>
</evidence>
<evidence type="ECO:0000313" key="1">
    <source>
        <dbReference type="EMBL" id="MBR7678780.1"/>
    </source>
</evidence>
<reference evidence="1" key="1">
    <citation type="submission" date="2021-04" db="EMBL/GenBank/DDBJ databases">
        <title>Sequencing of actinobacteria type strains.</title>
        <authorList>
            <person name="Nguyen G.-S."/>
            <person name="Wentzel A."/>
        </authorList>
    </citation>
    <scope>NUCLEOTIDE SEQUENCE</scope>
    <source>
        <strain evidence="1">DSM 42095</strain>
    </source>
</reference>
<sequence>RRLLREAEAAGPGRETQIDAARRCWREGFIAEAVADFAARPAMDTSGERHAGVLTGDDLARYEATYEEPVRHDWNGWTVCKAGPWSQGPALHTV</sequence>
<accession>A0A8T4J5Q5</accession>
<dbReference type="InterPro" id="IPR029055">
    <property type="entry name" value="Ntn_hydrolases_N"/>
</dbReference>
<dbReference type="EMBL" id="JAGSMN010001840">
    <property type="protein sequence ID" value="MBR7678780.1"/>
    <property type="molecule type" value="Genomic_DNA"/>
</dbReference>